<evidence type="ECO:0000256" key="1">
    <source>
        <dbReference type="ARBA" id="ARBA00009922"/>
    </source>
</evidence>
<gene>
    <name evidence="14" type="ORF">GH754_01495</name>
</gene>
<evidence type="ECO:0000256" key="5">
    <source>
        <dbReference type="ARBA" id="ARBA00022840"/>
    </source>
</evidence>
<comment type="catalytic activity">
    <reaction evidence="8">
        <text>Couples ATP hydrolysis with the unwinding of duplex DNA by translocating in the 3'-5' direction.</text>
        <dbReference type="EC" id="5.6.2.4"/>
    </reaction>
</comment>
<keyword evidence="4 11" id="KW-0347">Helicase</keyword>
<evidence type="ECO:0000259" key="12">
    <source>
        <dbReference type="PROSITE" id="PS51198"/>
    </source>
</evidence>
<dbReference type="RefSeq" id="WP_153726957.1">
    <property type="nucleotide sequence ID" value="NZ_WJNH01000001.1"/>
</dbReference>
<dbReference type="AlphaFoldDB" id="A0A6G1X1X3"/>
<comment type="caution">
    <text evidence="14">The sequence shown here is derived from an EMBL/GenBank/DDBJ whole genome shotgun (WGS) entry which is preliminary data.</text>
</comment>
<comment type="catalytic activity">
    <reaction evidence="10">
        <text>ATP + H2O = ADP + phosphate + H(+)</text>
        <dbReference type="Rhea" id="RHEA:13065"/>
        <dbReference type="ChEBI" id="CHEBI:15377"/>
        <dbReference type="ChEBI" id="CHEBI:15378"/>
        <dbReference type="ChEBI" id="CHEBI:30616"/>
        <dbReference type="ChEBI" id="CHEBI:43474"/>
        <dbReference type="ChEBI" id="CHEBI:456216"/>
        <dbReference type="EC" id="5.6.2.4"/>
    </reaction>
</comment>
<evidence type="ECO:0000256" key="11">
    <source>
        <dbReference type="PROSITE-ProRule" id="PRU00560"/>
    </source>
</evidence>
<dbReference type="EC" id="5.6.2.4" evidence="9"/>
<feature type="binding site" evidence="11">
    <location>
        <begin position="38"/>
        <end position="45"/>
    </location>
    <ligand>
        <name>ATP</name>
        <dbReference type="ChEBI" id="CHEBI:30616"/>
    </ligand>
</feature>
<evidence type="ECO:0000256" key="9">
    <source>
        <dbReference type="ARBA" id="ARBA00034808"/>
    </source>
</evidence>
<reference evidence="14 15" key="1">
    <citation type="submission" date="2019-11" db="EMBL/GenBank/DDBJ databases">
        <authorList>
            <person name="Li J."/>
        </authorList>
    </citation>
    <scope>NUCLEOTIDE SEQUENCE [LARGE SCALE GENOMIC DNA]</scope>
    <source>
        <strain evidence="14 15">J4</strain>
    </source>
</reference>
<dbReference type="PANTHER" id="PTHR11070:SF2">
    <property type="entry name" value="ATP-DEPENDENT DNA HELICASE SRS2"/>
    <property type="match status" value="1"/>
</dbReference>
<evidence type="ECO:0000313" key="14">
    <source>
        <dbReference type="EMBL" id="MRG84997.1"/>
    </source>
</evidence>
<sequence length="728" mass="84681">MTTGEKFFNRKIKDIGVSLNSVQKQAVLHTEGPLLLLASPGSGKTTTIIMRIGYLLEVLGVDPVRVKAVTFSKASANDMKDRFQSFFPGLPSIDFSTIHSLAFQVVREYFWRNDVAYKLIEGEVGFELNKKMVLRRIFQSVNEENITDDQLEELTTYISFIKNRMLPEEKWSSVESDVPKAVEIFKQYEDFKKSHANQLLVDYDDMLTIANRALDENIKMRRKYQQKYDYFLTDESQDTSLVQHSIIEKLVEEHRNLCVVADDDQSIYTWRAAEPQYLLDFQKVYPEAKILKMEQNYRSSKEIVEIANRFIKRNKNRYDKNMFTKNPDKKPVELVSLTDYKGQATYLAEEISRLENYEDNAILYRNNSSSITLIDAFEQAKIPFYMKDSDNRFFSHWVVQDMMNFMRLAFDVRRTDVFERIYGKFNWFLSRQHMAQLKRMGNNESVFDNLIQFSDLKDFQRLKVKKGKKIFSEMKDMSPTQAIRAIRSDLGYEEVLKDMSKRLGFNKENLLDILNTLEEISKSVDGVIEFGKRIKHLDALMKSSKFNKHENAVTFSTFHSSKGLEFSRVYMIDLIEGVIPAQSDIESKKEGIMEPMEEAVRLFYVGMTRAKEHLELITYQMKYGKKVRVSQFYEDVNRMINPPTQIGKSQSKVEKIRKKQAKEKAPVSPNAIKDEKVLIKGLMVKHRVFGAGEIVNCEDGIVEIRFPKFSKQLAVGTCLEMGLLELGQ</sequence>
<dbReference type="GO" id="GO:0005524">
    <property type="term" value="F:ATP binding"/>
    <property type="evidence" value="ECO:0007669"/>
    <property type="project" value="UniProtKB-UniRule"/>
</dbReference>
<dbReference type="SUPFAM" id="SSF52540">
    <property type="entry name" value="P-loop containing nucleoside triphosphate hydrolases"/>
    <property type="match status" value="1"/>
</dbReference>
<keyword evidence="15" id="KW-1185">Reference proteome</keyword>
<evidence type="ECO:0000256" key="8">
    <source>
        <dbReference type="ARBA" id="ARBA00034617"/>
    </source>
</evidence>
<dbReference type="GO" id="GO:0033202">
    <property type="term" value="C:DNA helicase complex"/>
    <property type="evidence" value="ECO:0007669"/>
    <property type="project" value="TreeGrafter"/>
</dbReference>
<keyword evidence="5 11" id="KW-0067">ATP-binding</keyword>
<dbReference type="InterPro" id="IPR027417">
    <property type="entry name" value="P-loop_NTPase"/>
</dbReference>
<dbReference type="InterPro" id="IPR013986">
    <property type="entry name" value="DExx_box_DNA_helicase_dom_sf"/>
</dbReference>
<proteinExistence type="inferred from homology"/>
<keyword evidence="3 11" id="KW-0378">Hydrolase</keyword>
<dbReference type="Gene3D" id="3.40.50.300">
    <property type="entry name" value="P-loop containing nucleotide triphosphate hydrolases"/>
    <property type="match status" value="2"/>
</dbReference>
<dbReference type="OrthoDB" id="9810135at2"/>
<dbReference type="Gene3D" id="1.10.486.10">
    <property type="entry name" value="PCRA, domain 4"/>
    <property type="match status" value="1"/>
</dbReference>
<dbReference type="GO" id="GO:0043138">
    <property type="term" value="F:3'-5' DNA helicase activity"/>
    <property type="evidence" value="ECO:0007669"/>
    <property type="project" value="UniProtKB-EC"/>
</dbReference>
<dbReference type="Gene3D" id="1.10.10.160">
    <property type="match status" value="1"/>
</dbReference>
<keyword evidence="6" id="KW-0238">DNA-binding</keyword>
<dbReference type="CDD" id="cd17932">
    <property type="entry name" value="DEXQc_UvrD"/>
    <property type="match status" value="1"/>
</dbReference>
<evidence type="ECO:0000256" key="6">
    <source>
        <dbReference type="ARBA" id="ARBA00023125"/>
    </source>
</evidence>
<dbReference type="EMBL" id="WJNH01000001">
    <property type="protein sequence ID" value="MRG84997.1"/>
    <property type="molecule type" value="Genomic_DNA"/>
</dbReference>
<dbReference type="InterPro" id="IPR014017">
    <property type="entry name" value="DNA_helicase_UvrD-like_C"/>
</dbReference>
<dbReference type="Proteomes" id="UP000480185">
    <property type="component" value="Unassembled WGS sequence"/>
</dbReference>
<evidence type="ECO:0000259" key="13">
    <source>
        <dbReference type="PROSITE" id="PS51217"/>
    </source>
</evidence>
<name>A0A6G1X1X3_9BACI</name>
<evidence type="ECO:0000256" key="7">
    <source>
        <dbReference type="ARBA" id="ARBA00023235"/>
    </source>
</evidence>
<evidence type="ECO:0000313" key="15">
    <source>
        <dbReference type="Proteomes" id="UP000480185"/>
    </source>
</evidence>
<dbReference type="InterPro" id="IPR014016">
    <property type="entry name" value="UvrD-like_ATP-bd"/>
</dbReference>
<dbReference type="Pfam" id="PF13361">
    <property type="entry name" value="UvrD_C"/>
    <property type="match status" value="1"/>
</dbReference>
<dbReference type="InterPro" id="IPR000212">
    <property type="entry name" value="DNA_helicase_UvrD/REP"/>
</dbReference>
<evidence type="ECO:0000256" key="2">
    <source>
        <dbReference type="ARBA" id="ARBA00022741"/>
    </source>
</evidence>
<keyword evidence="7" id="KW-0413">Isomerase</keyword>
<protein>
    <recommendedName>
        <fullName evidence="9">DNA 3'-5' helicase</fullName>
        <ecNumber evidence="9">5.6.2.4</ecNumber>
    </recommendedName>
</protein>
<feature type="domain" description="UvrD-like helicase C-terminal" evidence="13">
    <location>
        <begin position="301"/>
        <end position="563"/>
    </location>
</feature>
<dbReference type="PROSITE" id="PS51217">
    <property type="entry name" value="UVRD_HELICASE_CTER"/>
    <property type="match status" value="1"/>
</dbReference>
<evidence type="ECO:0000256" key="10">
    <source>
        <dbReference type="ARBA" id="ARBA00048988"/>
    </source>
</evidence>
<comment type="similarity">
    <text evidence="1">Belongs to the helicase family. UvrD subfamily.</text>
</comment>
<dbReference type="PANTHER" id="PTHR11070">
    <property type="entry name" value="UVRD / RECB / PCRA DNA HELICASE FAMILY MEMBER"/>
    <property type="match status" value="1"/>
</dbReference>
<organism evidence="14 15">
    <name type="scientific">Salinibacillus xinjiangensis</name>
    <dbReference type="NCBI Taxonomy" id="1229268"/>
    <lineage>
        <taxon>Bacteria</taxon>
        <taxon>Bacillati</taxon>
        <taxon>Bacillota</taxon>
        <taxon>Bacilli</taxon>
        <taxon>Bacillales</taxon>
        <taxon>Bacillaceae</taxon>
        <taxon>Salinibacillus</taxon>
    </lineage>
</organism>
<evidence type="ECO:0000256" key="3">
    <source>
        <dbReference type="ARBA" id="ARBA00022801"/>
    </source>
</evidence>
<dbReference type="GO" id="GO:0003677">
    <property type="term" value="F:DNA binding"/>
    <property type="evidence" value="ECO:0007669"/>
    <property type="project" value="UniProtKB-KW"/>
</dbReference>
<accession>A0A6G1X1X3</accession>
<evidence type="ECO:0000256" key="4">
    <source>
        <dbReference type="ARBA" id="ARBA00022806"/>
    </source>
</evidence>
<dbReference type="GO" id="GO:0000725">
    <property type="term" value="P:recombinational repair"/>
    <property type="evidence" value="ECO:0007669"/>
    <property type="project" value="TreeGrafter"/>
</dbReference>
<dbReference type="GO" id="GO:0016787">
    <property type="term" value="F:hydrolase activity"/>
    <property type="evidence" value="ECO:0007669"/>
    <property type="project" value="UniProtKB-UniRule"/>
</dbReference>
<keyword evidence="2 11" id="KW-0547">Nucleotide-binding</keyword>
<dbReference type="GO" id="GO:0005829">
    <property type="term" value="C:cytosol"/>
    <property type="evidence" value="ECO:0007669"/>
    <property type="project" value="TreeGrafter"/>
</dbReference>
<feature type="domain" description="UvrD-like helicase ATP-binding" evidence="12">
    <location>
        <begin position="17"/>
        <end position="300"/>
    </location>
</feature>
<dbReference type="PROSITE" id="PS51198">
    <property type="entry name" value="UVRD_HELICASE_ATP_BIND"/>
    <property type="match status" value="1"/>
</dbReference>
<dbReference type="Pfam" id="PF00580">
    <property type="entry name" value="UvrD-helicase"/>
    <property type="match status" value="1"/>
</dbReference>